<dbReference type="Proteomes" id="UP000444174">
    <property type="component" value="Unassembled WGS sequence"/>
</dbReference>
<dbReference type="RefSeq" id="WP_153215285.1">
    <property type="nucleotide sequence ID" value="NZ_WIBF01000003.1"/>
</dbReference>
<protein>
    <submittedName>
        <fullName evidence="4">Carbon-nitrogen hydrolase family protein</fullName>
    </submittedName>
</protein>
<dbReference type="InterPro" id="IPR000132">
    <property type="entry name" value="Nitrilase/CN_hydratase_CS"/>
</dbReference>
<comment type="similarity">
    <text evidence="1">Belongs to the carbon-nitrogen hydrolase superfamily. Nitrilase family.</text>
</comment>
<feature type="domain" description="CN hydrolase" evidence="3">
    <location>
        <begin position="1"/>
        <end position="270"/>
    </location>
</feature>
<dbReference type="Pfam" id="PF00795">
    <property type="entry name" value="CN_hydrolase"/>
    <property type="match status" value="1"/>
</dbReference>
<evidence type="ECO:0000256" key="1">
    <source>
        <dbReference type="ARBA" id="ARBA00008129"/>
    </source>
</evidence>
<dbReference type="EMBL" id="WIBF01000003">
    <property type="protein sequence ID" value="MQQ08346.1"/>
    <property type="molecule type" value="Genomic_DNA"/>
</dbReference>
<sequence>MKIAAVQAAPVFLDPKATTDKLLTLLRLAASEGAQLIAFPEVFLSGYPIWLRAPIVSSSDELLKIGQVEYLKSAITVGGPEIAAICKEAHDLGVHVYTGIVERSGSMGSVYASLVAIDPDKGVVNVHRKLKPTFHERLLWADGDAHGLQVQDVNGFKVGGLNCYENWQPLARQALYEQGEQLHIATWPGDLDVTDHITQFIAMEGRIYVASVSGLLRASDIPNSFPLRKYVAEGRDVIMDGGSMIAAPGGELIVPPVLGEEHILYAELSMDAVIGAHMKLDPAGHYSRRDLLSLNRNPQRLDP</sequence>
<dbReference type="Gene3D" id="3.60.110.10">
    <property type="entry name" value="Carbon-nitrogen hydrolase"/>
    <property type="match status" value="1"/>
</dbReference>
<evidence type="ECO:0000313" key="5">
    <source>
        <dbReference type="Proteomes" id="UP000444174"/>
    </source>
</evidence>
<dbReference type="PROSITE" id="PS00920">
    <property type="entry name" value="NITRIL_CHT_1"/>
    <property type="match status" value="1"/>
</dbReference>
<keyword evidence="4" id="KW-0378">Hydrolase</keyword>
<evidence type="ECO:0000313" key="4">
    <source>
        <dbReference type="EMBL" id="MQQ08346.1"/>
    </source>
</evidence>
<proteinExistence type="inferred from homology"/>
<dbReference type="PANTHER" id="PTHR46044:SF1">
    <property type="entry name" value="CN HYDROLASE DOMAIN-CONTAINING PROTEIN"/>
    <property type="match status" value="1"/>
</dbReference>
<evidence type="ECO:0000256" key="2">
    <source>
        <dbReference type="PROSITE-ProRule" id="PRU10139"/>
    </source>
</evidence>
<accession>A0A843YBH3</accession>
<organism evidence="4 5">
    <name type="scientific">Tritonibacter litoralis</name>
    <dbReference type="NCBI Taxonomy" id="2662264"/>
    <lineage>
        <taxon>Bacteria</taxon>
        <taxon>Pseudomonadati</taxon>
        <taxon>Pseudomonadota</taxon>
        <taxon>Alphaproteobacteria</taxon>
        <taxon>Rhodobacterales</taxon>
        <taxon>Paracoccaceae</taxon>
        <taxon>Tritonibacter</taxon>
    </lineage>
</organism>
<dbReference type="InterPro" id="IPR003010">
    <property type="entry name" value="C-N_Hydrolase"/>
</dbReference>
<reference evidence="4 5" key="1">
    <citation type="submission" date="2019-10" db="EMBL/GenBank/DDBJ databases">
        <title>Epibacterium sp. nov., isolated from seawater.</title>
        <authorList>
            <person name="Zhang X."/>
            <person name="Li N."/>
        </authorList>
    </citation>
    <scope>NUCLEOTIDE SEQUENCE [LARGE SCALE GENOMIC DNA]</scope>
    <source>
        <strain evidence="4 5">SM1979</strain>
    </source>
</reference>
<feature type="active site" description="Proton acceptor" evidence="2">
    <location>
        <position position="41"/>
    </location>
</feature>
<dbReference type="SUPFAM" id="SSF56317">
    <property type="entry name" value="Carbon-nitrogen hydrolase"/>
    <property type="match status" value="1"/>
</dbReference>
<keyword evidence="5" id="KW-1185">Reference proteome</keyword>
<gene>
    <name evidence="4" type="ORF">GFB49_07780</name>
</gene>
<dbReference type="CDD" id="cd07564">
    <property type="entry name" value="nitrilases_CHs"/>
    <property type="match status" value="1"/>
</dbReference>
<evidence type="ECO:0000259" key="3">
    <source>
        <dbReference type="PROSITE" id="PS50263"/>
    </source>
</evidence>
<dbReference type="AlphaFoldDB" id="A0A843YBH3"/>
<name>A0A843YBH3_9RHOB</name>
<dbReference type="InterPro" id="IPR036526">
    <property type="entry name" value="C-N_Hydrolase_sf"/>
</dbReference>
<dbReference type="PROSITE" id="PS50263">
    <property type="entry name" value="CN_HYDROLASE"/>
    <property type="match status" value="1"/>
</dbReference>
<dbReference type="PANTHER" id="PTHR46044">
    <property type="entry name" value="NITRILASE"/>
    <property type="match status" value="1"/>
</dbReference>
<dbReference type="InterPro" id="IPR044149">
    <property type="entry name" value="Nitrilases_CHs"/>
</dbReference>
<comment type="caution">
    <text evidence="4">The sequence shown here is derived from an EMBL/GenBank/DDBJ whole genome shotgun (WGS) entry which is preliminary data.</text>
</comment>
<dbReference type="GO" id="GO:0000257">
    <property type="term" value="F:nitrilase activity"/>
    <property type="evidence" value="ECO:0007669"/>
    <property type="project" value="UniProtKB-ARBA"/>
</dbReference>